<keyword evidence="3" id="KW-1185">Reference proteome</keyword>
<reference evidence="2 3" key="1">
    <citation type="submission" date="2019-09" db="EMBL/GenBank/DDBJ databases">
        <title>In-depth cultivation of the pig gut microbiome towards novel bacterial diversity and tailored functional studies.</title>
        <authorList>
            <person name="Wylensek D."/>
            <person name="Hitch T.C.A."/>
            <person name="Clavel T."/>
        </authorList>
    </citation>
    <scope>NUCLEOTIDE SEQUENCE [LARGE SCALE GENOMIC DNA]</scope>
    <source>
        <strain evidence="2 3">WCA3-693-APC-4?</strain>
    </source>
</reference>
<dbReference type="SMART" id="SM00465">
    <property type="entry name" value="GIYc"/>
    <property type="match status" value="1"/>
</dbReference>
<dbReference type="RefSeq" id="WP_154442571.1">
    <property type="nucleotide sequence ID" value="NZ_VUNQ01000055.1"/>
</dbReference>
<proteinExistence type="predicted"/>
<accession>A0A6N7Y2U2</accession>
<dbReference type="AlphaFoldDB" id="A0A6N7Y2U2"/>
<dbReference type="Pfam" id="PF01541">
    <property type="entry name" value="GIY-YIG"/>
    <property type="match status" value="1"/>
</dbReference>
<organism evidence="2 3">
    <name type="scientific">Tissierella pigra</name>
    <dbReference type="NCBI Taxonomy" id="2607614"/>
    <lineage>
        <taxon>Bacteria</taxon>
        <taxon>Bacillati</taxon>
        <taxon>Bacillota</taxon>
        <taxon>Tissierellia</taxon>
        <taxon>Tissierellales</taxon>
        <taxon>Tissierellaceae</taxon>
        <taxon>Tissierella</taxon>
    </lineage>
</organism>
<protein>
    <recommendedName>
        <fullName evidence="1">GIY-YIG domain-containing protein</fullName>
    </recommendedName>
</protein>
<dbReference type="EMBL" id="VUNQ01000055">
    <property type="protein sequence ID" value="MSU03105.1"/>
    <property type="molecule type" value="Genomic_DNA"/>
</dbReference>
<name>A0A6N7Y2U2_9FIRM</name>
<dbReference type="Proteomes" id="UP000469523">
    <property type="component" value="Unassembled WGS sequence"/>
</dbReference>
<dbReference type="Gene3D" id="3.40.1440.10">
    <property type="entry name" value="GIY-YIG endonuclease"/>
    <property type="match status" value="1"/>
</dbReference>
<dbReference type="PROSITE" id="PS50164">
    <property type="entry name" value="GIY_YIG"/>
    <property type="match status" value="1"/>
</dbReference>
<dbReference type="SUPFAM" id="SSF82771">
    <property type="entry name" value="GIY-YIG endonuclease"/>
    <property type="match status" value="1"/>
</dbReference>
<evidence type="ECO:0000313" key="2">
    <source>
        <dbReference type="EMBL" id="MSU03105.1"/>
    </source>
</evidence>
<dbReference type="InterPro" id="IPR000305">
    <property type="entry name" value="GIY-YIG_endonuc"/>
</dbReference>
<evidence type="ECO:0000313" key="3">
    <source>
        <dbReference type="Proteomes" id="UP000469523"/>
    </source>
</evidence>
<gene>
    <name evidence="2" type="ORF">FYJ83_16715</name>
</gene>
<dbReference type="InterPro" id="IPR035901">
    <property type="entry name" value="GIY-YIG_endonuc_sf"/>
</dbReference>
<comment type="caution">
    <text evidence="2">The sequence shown here is derived from an EMBL/GenBank/DDBJ whole genome shotgun (WGS) entry which is preliminary data.</text>
</comment>
<sequence length="157" mass="18530">MIEIPKTNYPGVYALVNLENGKCYVGQTKNLRNRISQHFGKLKKGEHDSETMQDDYDNGHIFKPVILKEFKKEYDETKLEDYENLYIGLYQSHKTQHGYNTRFINLPPESIIETIIYRQSKDGLKDLQEELTKSIEKSILKVEKDRRLKLLSNRANY</sequence>
<evidence type="ECO:0000259" key="1">
    <source>
        <dbReference type="PROSITE" id="PS50164"/>
    </source>
</evidence>
<feature type="domain" description="GIY-YIG" evidence="1">
    <location>
        <begin position="8"/>
        <end position="96"/>
    </location>
</feature>